<gene>
    <name evidence="2" type="ORF">FM042_09495</name>
</gene>
<accession>A0A552X0I9</accession>
<organism evidence="2 3">
    <name type="scientific">Aliidiomarina halalkaliphila</name>
    <dbReference type="NCBI Taxonomy" id="2593535"/>
    <lineage>
        <taxon>Bacteria</taxon>
        <taxon>Pseudomonadati</taxon>
        <taxon>Pseudomonadota</taxon>
        <taxon>Gammaproteobacteria</taxon>
        <taxon>Alteromonadales</taxon>
        <taxon>Idiomarinaceae</taxon>
        <taxon>Aliidiomarina</taxon>
    </lineage>
</organism>
<dbReference type="RefSeq" id="WP_143236191.1">
    <property type="nucleotide sequence ID" value="NZ_VJWL01000003.1"/>
</dbReference>
<feature type="transmembrane region" description="Helical" evidence="1">
    <location>
        <begin position="7"/>
        <end position="26"/>
    </location>
</feature>
<proteinExistence type="predicted"/>
<name>A0A552X0I9_9GAMM</name>
<keyword evidence="1" id="KW-0472">Membrane</keyword>
<dbReference type="OrthoDB" id="9890972at2"/>
<evidence type="ECO:0000313" key="3">
    <source>
        <dbReference type="Proteomes" id="UP000320359"/>
    </source>
</evidence>
<evidence type="ECO:0000256" key="1">
    <source>
        <dbReference type="SAM" id="Phobius"/>
    </source>
</evidence>
<reference evidence="2 3" key="1">
    <citation type="submission" date="2019-07" db="EMBL/GenBank/DDBJ databases">
        <authorList>
            <person name="Yang M."/>
            <person name="Zhao D."/>
            <person name="Xiang H."/>
        </authorList>
    </citation>
    <scope>NUCLEOTIDE SEQUENCE [LARGE SCALE GENOMIC DNA]</scope>
    <source>
        <strain evidence="2 3">IM1326</strain>
    </source>
</reference>
<dbReference type="AlphaFoldDB" id="A0A552X0I9"/>
<sequence length="108" mass="12189">MKKLQQLALVCAAIGIGFGWLVYQQVDTSAPSYNQGGIGMLVIIISLPTLLASAIFNIPTTLLLLNPRRRLESGMENLSGYLIWLTNWLLLFVYLYFILLTIRVVFRI</sequence>
<dbReference type="Proteomes" id="UP000320359">
    <property type="component" value="Unassembled WGS sequence"/>
</dbReference>
<evidence type="ECO:0000313" key="2">
    <source>
        <dbReference type="EMBL" id="TRW48399.1"/>
    </source>
</evidence>
<keyword evidence="3" id="KW-1185">Reference proteome</keyword>
<keyword evidence="1" id="KW-0812">Transmembrane</keyword>
<feature type="transmembrane region" description="Helical" evidence="1">
    <location>
        <begin position="85"/>
        <end position="106"/>
    </location>
</feature>
<protein>
    <submittedName>
        <fullName evidence="2">Uncharacterized protein</fullName>
    </submittedName>
</protein>
<feature type="transmembrane region" description="Helical" evidence="1">
    <location>
        <begin position="38"/>
        <end position="65"/>
    </location>
</feature>
<keyword evidence="1" id="KW-1133">Transmembrane helix</keyword>
<comment type="caution">
    <text evidence="2">The sequence shown here is derived from an EMBL/GenBank/DDBJ whole genome shotgun (WGS) entry which is preliminary data.</text>
</comment>
<dbReference type="EMBL" id="VJWL01000003">
    <property type="protein sequence ID" value="TRW48399.1"/>
    <property type="molecule type" value="Genomic_DNA"/>
</dbReference>